<dbReference type="PANTHER" id="PTHR31632">
    <property type="entry name" value="IRON TRANSPORTER FTH1"/>
    <property type="match status" value="1"/>
</dbReference>
<evidence type="ECO:0000256" key="3">
    <source>
        <dbReference type="ARBA" id="ARBA00022692"/>
    </source>
</evidence>
<evidence type="ECO:0000313" key="8">
    <source>
        <dbReference type="Proteomes" id="UP000594688"/>
    </source>
</evidence>
<accession>A0A7T0BZK2</accession>
<protein>
    <submittedName>
        <fullName evidence="7">FTR1 family iron permease</fullName>
    </submittedName>
</protein>
<sequence>MLGLFILLASIPAKADQPEPGKNYRIVVEKIIKSGDALMENYSPQNSAVTGNGYSRLYFDVFESSGMEFNLGLQDDSLKQKIEFSFSQMINLSMNGEDPQVIRSTWDQLKEDLDLAVKRYAADDEPKGFWGLALQSFLILTREGMEAILVVAALVAYLRRSGNGEKVPVIWKGVGLALAASVATAWAFNSLIEVSGKNRESLEGFTLLLAAAMLLYVSYWLYSKSGSDRWQVFIKGQMDKALSGGSLFALGAVSFLAVYREGAETILFYQALVSGTTSDLNAIWVGVGLAALTLAVIYYFVRVASIRLPISLFFSFTAFLLFLMALVFTGQGLLELQISGLVSSTPLTGWPQVDSLGLYPTLETLSGQLVMLGLFVAGLCWMKVNKKSSIALMKKLLANESK</sequence>
<evidence type="ECO:0000256" key="2">
    <source>
        <dbReference type="ARBA" id="ARBA00008333"/>
    </source>
</evidence>
<dbReference type="Proteomes" id="UP000594688">
    <property type="component" value="Chromosome"/>
</dbReference>
<evidence type="ECO:0000313" key="7">
    <source>
        <dbReference type="EMBL" id="QPJ63797.1"/>
    </source>
</evidence>
<feature type="transmembrane region" description="Helical" evidence="6">
    <location>
        <begin position="137"/>
        <end position="158"/>
    </location>
</feature>
<dbReference type="GO" id="GO:0015093">
    <property type="term" value="F:ferrous iron transmembrane transporter activity"/>
    <property type="evidence" value="ECO:0007669"/>
    <property type="project" value="TreeGrafter"/>
</dbReference>
<dbReference type="EMBL" id="CP048685">
    <property type="protein sequence ID" value="QPJ63797.1"/>
    <property type="molecule type" value="Genomic_DNA"/>
</dbReference>
<dbReference type="InterPro" id="IPR004923">
    <property type="entry name" value="FTR1/Fip1/EfeU"/>
</dbReference>
<keyword evidence="5 6" id="KW-0472">Membrane</keyword>
<feature type="transmembrane region" description="Helical" evidence="6">
    <location>
        <begin position="170"/>
        <end position="192"/>
    </location>
</feature>
<feature type="transmembrane region" description="Helical" evidence="6">
    <location>
        <begin position="204"/>
        <end position="222"/>
    </location>
</feature>
<comment type="similarity">
    <text evidence="2">Belongs to the oxidase-dependent Fe transporter (OFeT) (TC 9.A.10.1) family.</text>
</comment>
<gene>
    <name evidence="7" type="ORF">G3M70_11675</name>
</gene>
<evidence type="ECO:0000256" key="5">
    <source>
        <dbReference type="ARBA" id="ARBA00023136"/>
    </source>
</evidence>
<dbReference type="GO" id="GO:0033573">
    <property type="term" value="C:high-affinity iron permease complex"/>
    <property type="evidence" value="ECO:0007669"/>
    <property type="project" value="InterPro"/>
</dbReference>
<keyword evidence="4 6" id="KW-1133">Transmembrane helix</keyword>
<feature type="transmembrane region" description="Helical" evidence="6">
    <location>
        <begin position="365"/>
        <end position="384"/>
    </location>
</feature>
<evidence type="ECO:0000256" key="6">
    <source>
        <dbReference type="SAM" id="Phobius"/>
    </source>
</evidence>
<dbReference type="PANTHER" id="PTHR31632:SF2">
    <property type="entry name" value="PLASMA MEMBRANE IRON PERMEASE"/>
    <property type="match status" value="1"/>
</dbReference>
<feature type="transmembrane region" description="Helical" evidence="6">
    <location>
        <begin position="242"/>
        <end position="260"/>
    </location>
</feature>
<reference evidence="7 8" key="1">
    <citation type="submission" date="2020-02" db="EMBL/GenBank/DDBJ databases">
        <title>Genomic and physiological characterization of two novel Nitrospinaceae genera.</title>
        <authorList>
            <person name="Mueller A.J."/>
            <person name="Jung M.-Y."/>
            <person name="Strachan C.R."/>
            <person name="Herbold C.W."/>
            <person name="Kirkegaard R.H."/>
            <person name="Daims H."/>
        </authorList>
    </citation>
    <scope>NUCLEOTIDE SEQUENCE [LARGE SCALE GENOMIC DNA]</scope>
    <source>
        <strain evidence="7">EB</strain>
    </source>
</reference>
<name>A0A7T0BZK2_9BACT</name>
<dbReference type="AlphaFoldDB" id="A0A7T0BZK2"/>
<dbReference type="KEGG" id="nli:G3M70_11675"/>
<evidence type="ECO:0000256" key="4">
    <source>
        <dbReference type="ARBA" id="ARBA00022989"/>
    </source>
</evidence>
<proteinExistence type="inferred from homology"/>
<feature type="transmembrane region" description="Helical" evidence="6">
    <location>
        <begin position="280"/>
        <end position="301"/>
    </location>
</feature>
<keyword evidence="3 6" id="KW-0812">Transmembrane</keyword>
<organism evidence="7 8">
    <name type="scientific">Candidatus Nitronauta litoralis</name>
    <dbReference type="NCBI Taxonomy" id="2705533"/>
    <lineage>
        <taxon>Bacteria</taxon>
        <taxon>Pseudomonadati</taxon>
        <taxon>Nitrospinota/Tectimicrobiota group</taxon>
        <taxon>Nitrospinota</taxon>
        <taxon>Nitrospinia</taxon>
        <taxon>Nitrospinales</taxon>
        <taxon>Nitrospinaceae</taxon>
        <taxon>Candidatus Nitronauta</taxon>
    </lineage>
</organism>
<feature type="transmembrane region" description="Helical" evidence="6">
    <location>
        <begin position="313"/>
        <end position="334"/>
    </location>
</feature>
<comment type="subcellular location">
    <subcellularLocation>
        <location evidence="1">Membrane</location>
        <topology evidence="1">Multi-pass membrane protein</topology>
    </subcellularLocation>
</comment>
<evidence type="ECO:0000256" key="1">
    <source>
        <dbReference type="ARBA" id="ARBA00004141"/>
    </source>
</evidence>
<dbReference type="Pfam" id="PF03239">
    <property type="entry name" value="FTR1"/>
    <property type="match status" value="1"/>
</dbReference>